<reference evidence="2" key="2">
    <citation type="submission" date="2020-10" db="UniProtKB">
        <authorList>
            <consortium name="WormBaseParasite"/>
        </authorList>
    </citation>
    <scope>IDENTIFICATION</scope>
</reference>
<organism evidence="1 2">
    <name type="scientific">Panagrellus redivivus</name>
    <name type="common">Microworm</name>
    <dbReference type="NCBI Taxonomy" id="6233"/>
    <lineage>
        <taxon>Eukaryota</taxon>
        <taxon>Metazoa</taxon>
        <taxon>Ecdysozoa</taxon>
        <taxon>Nematoda</taxon>
        <taxon>Chromadorea</taxon>
        <taxon>Rhabditida</taxon>
        <taxon>Tylenchina</taxon>
        <taxon>Panagrolaimomorpha</taxon>
        <taxon>Panagrolaimoidea</taxon>
        <taxon>Panagrolaimidae</taxon>
        <taxon>Panagrellus</taxon>
    </lineage>
</organism>
<accession>A0A7E4VBY8</accession>
<dbReference type="Proteomes" id="UP000492821">
    <property type="component" value="Unassembled WGS sequence"/>
</dbReference>
<dbReference type="AlphaFoldDB" id="A0A7E4VBY8"/>
<evidence type="ECO:0000313" key="2">
    <source>
        <dbReference type="WBParaSite" id="Pan_g18991.t1"/>
    </source>
</evidence>
<evidence type="ECO:0000313" key="1">
    <source>
        <dbReference type="Proteomes" id="UP000492821"/>
    </source>
</evidence>
<name>A0A7E4VBY8_PANRE</name>
<dbReference type="WBParaSite" id="Pan_g18991.t1">
    <property type="protein sequence ID" value="Pan_g18991.t1"/>
    <property type="gene ID" value="Pan_g18991"/>
</dbReference>
<reference evidence="1" key="1">
    <citation type="journal article" date="2013" name="Genetics">
        <title>The draft genome and transcriptome of Panagrellus redivivus are shaped by the harsh demands of a free-living lifestyle.</title>
        <authorList>
            <person name="Srinivasan J."/>
            <person name="Dillman A.R."/>
            <person name="Macchietto M.G."/>
            <person name="Heikkinen L."/>
            <person name="Lakso M."/>
            <person name="Fracchia K.M."/>
            <person name="Antoshechkin I."/>
            <person name="Mortazavi A."/>
            <person name="Wong G."/>
            <person name="Sternberg P.W."/>
        </authorList>
    </citation>
    <scope>NUCLEOTIDE SEQUENCE [LARGE SCALE GENOMIC DNA]</scope>
    <source>
        <strain evidence="1">MT8872</strain>
    </source>
</reference>
<sequence length="398" mass="46852">MPCLQTHLLYEALNIAFAKSRVYFKHNQHLDPSERRFWQLTEPQHACALALSSSHGYKLVAYILQHFADRVHVEDVVFKCNVQCWHYTVSVITFSPQFYVSRLVELAGRFCIRIDSTPRVWHDVYLSSFIDSLALNNVTEHYGPIANFTDSHFTIFLSDVTDRRAIDRVTATLYESNNICGSMKVVRHDGTFRFIGLNSIRRPISKETFTFLHDLKVETLHMLSWAMCHHEPEPTVDFDIFYRNRPDMNYLKDFRCDLQIYSEVVVLMLKRYKIANLRMSNVRLPDYRQSVEDKIKSVRSAIDNLCNQIQQYDGNIYIDCITYQSVKNNWRTAVEMVKVELSDYQVSQGRNADISFKSERNFGTKHLVVEVVFYDQGYYRSRGAPYQIRVRRKPDKHY</sequence>
<proteinExistence type="predicted"/>
<protein>
    <submittedName>
        <fullName evidence="2">F-box domain-containing protein</fullName>
    </submittedName>
</protein>
<keyword evidence="1" id="KW-1185">Reference proteome</keyword>